<dbReference type="Gene3D" id="1.10.290.10">
    <property type="entry name" value="Topoisomerase I, domain 4"/>
    <property type="match status" value="1"/>
</dbReference>
<dbReference type="InterPro" id="IPR006171">
    <property type="entry name" value="TOPRIM_dom"/>
</dbReference>
<evidence type="ECO:0000256" key="3">
    <source>
        <dbReference type="ARBA" id="ARBA00022723"/>
    </source>
</evidence>
<dbReference type="GO" id="GO:0006265">
    <property type="term" value="P:DNA topological change"/>
    <property type="evidence" value="ECO:0007669"/>
    <property type="project" value="UniProtKB-UniRule"/>
</dbReference>
<comment type="similarity">
    <text evidence="2 10">Belongs to the type IA topoisomerase family.</text>
</comment>
<comment type="caution">
    <text evidence="10">Lacks conserved residue(s) required for the propagation of feature annotation.</text>
</comment>
<dbReference type="GO" id="GO:0003917">
    <property type="term" value="F:DNA topoisomerase type I (single strand cut, ATP-independent) activity"/>
    <property type="evidence" value="ECO:0007669"/>
    <property type="project" value="UniProtKB-UniRule"/>
</dbReference>
<feature type="site" description="Interaction with DNA" evidence="10">
    <location>
        <position position="146"/>
    </location>
</feature>
<feature type="region of interest" description="Interaction with DNA" evidence="10">
    <location>
        <begin position="165"/>
        <end position="170"/>
    </location>
</feature>
<dbReference type="PROSITE" id="PS52039">
    <property type="entry name" value="TOPO_IA_2"/>
    <property type="match status" value="1"/>
</dbReference>
<evidence type="ECO:0000256" key="2">
    <source>
        <dbReference type="ARBA" id="ARBA00009446"/>
    </source>
</evidence>
<dbReference type="Gene3D" id="3.30.65.10">
    <property type="entry name" value="Bacterial Topoisomerase I, domain 1"/>
    <property type="match status" value="2"/>
</dbReference>
<dbReference type="CDD" id="cd03363">
    <property type="entry name" value="TOPRIM_TopoIA_TopoI"/>
    <property type="match status" value="1"/>
</dbReference>
<evidence type="ECO:0000256" key="7">
    <source>
        <dbReference type="ARBA" id="ARBA00023029"/>
    </source>
</evidence>
<dbReference type="InterPro" id="IPR023406">
    <property type="entry name" value="Topo_IA_AS"/>
</dbReference>
<dbReference type="InterPro" id="IPR013824">
    <property type="entry name" value="Topo_IA_cen_sub1"/>
</dbReference>
<dbReference type="InterPro" id="IPR005733">
    <property type="entry name" value="TopoI_bac-type"/>
</dbReference>
<evidence type="ECO:0000259" key="12">
    <source>
        <dbReference type="PROSITE" id="PS52039"/>
    </source>
</evidence>
<keyword evidence="9 10" id="KW-0413">Isomerase</keyword>
<dbReference type="HAMAP" id="MF_00952">
    <property type="entry name" value="Topoisom_1_prok"/>
    <property type="match status" value="1"/>
</dbReference>
<keyword evidence="4" id="KW-0863">Zinc-finger</keyword>
<dbReference type="InterPro" id="IPR013498">
    <property type="entry name" value="Topo_IA_Znf"/>
</dbReference>
<dbReference type="GO" id="GO:0008270">
    <property type="term" value="F:zinc ion binding"/>
    <property type="evidence" value="ECO:0007669"/>
    <property type="project" value="UniProtKB-KW"/>
</dbReference>
<keyword evidence="8 10" id="KW-0238">DNA-binding</keyword>
<dbReference type="PRINTS" id="PR00417">
    <property type="entry name" value="PRTPISMRASEI"/>
</dbReference>
<dbReference type="PANTHER" id="PTHR42785:SF1">
    <property type="entry name" value="DNA TOPOISOMERASE"/>
    <property type="match status" value="1"/>
</dbReference>
<feature type="site" description="Interaction with DNA" evidence="10">
    <location>
        <position position="485"/>
    </location>
</feature>
<keyword evidence="5" id="KW-0862">Zinc</keyword>
<dbReference type="SUPFAM" id="SSF57783">
    <property type="entry name" value="Zinc beta-ribbon"/>
    <property type="match status" value="1"/>
</dbReference>
<feature type="site" description="Interaction with DNA" evidence="10">
    <location>
        <position position="142"/>
    </location>
</feature>
<comment type="catalytic activity">
    <reaction evidence="1 10">
        <text>ATP-independent breakage of single-stranded DNA, followed by passage and rejoining.</text>
        <dbReference type="EC" id="5.6.2.1"/>
    </reaction>
</comment>
<feature type="site" description="Interaction with DNA" evidence="10">
    <location>
        <position position="300"/>
    </location>
</feature>
<reference evidence="13" key="1">
    <citation type="submission" date="2021-03" db="EMBL/GenBank/DDBJ databases">
        <title>Comparative Genomics and Metabolomics in the genus Turicibacter.</title>
        <authorList>
            <person name="Maki J."/>
            <person name="Looft T."/>
        </authorList>
    </citation>
    <scope>NUCLEOTIDE SEQUENCE</scope>
    <source>
        <strain evidence="13">ISU324</strain>
    </source>
</reference>
<dbReference type="Gene3D" id="3.40.50.140">
    <property type="match status" value="1"/>
</dbReference>
<dbReference type="NCBIfam" id="TIGR01051">
    <property type="entry name" value="topA_bact"/>
    <property type="match status" value="1"/>
</dbReference>
<dbReference type="EMBL" id="CP071250">
    <property type="protein sequence ID" value="UUF07908.1"/>
    <property type="molecule type" value="Genomic_DNA"/>
</dbReference>
<dbReference type="SMART" id="SM00493">
    <property type="entry name" value="TOPRIM"/>
    <property type="match status" value="1"/>
</dbReference>
<dbReference type="InterPro" id="IPR034149">
    <property type="entry name" value="TOPRIM_TopoI"/>
</dbReference>
<evidence type="ECO:0000256" key="5">
    <source>
        <dbReference type="ARBA" id="ARBA00022833"/>
    </source>
</evidence>
<proteinExistence type="inferred from homology"/>
<evidence type="ECO:0000256" key="9">
    <source>
        <dbReference type="ARBA" id="ARBA00023235"/>
    </source>
</evidence>
<dbReference type="SUPFAM" id="SSF56712">
    <property type="entry name" value="Prokaryotic type I DNA topoisomerase"/>
    <property type="match status" value="1"/>
</dbReference>
<dbReference type="SMART" id="SM00436">
    <property type="entry name" value="TOP1Bc"/>
    <property type="match status" value="1"/>
</dbReference>
<dbReference type="InterPro" id="IPR023405">
    <property type="entry name" value="Topo_IA_core_domain"/>
</dbReference>
<evidence type="ECO:0000313" key="14">
    <source>
        <dbReference type="Proteomes" id="UP001058072"/>
    </source>
</evidence>
<dbReference type="GO" id="GO:0005694">
    <property type="term" value="C:chromosome"/>
    <property type="evidence" value="ECO:0007669"/>
    <property type="project" value="InterPro"/>
</dbReference>
<keyword evidence="6" id="KW-0460">Magnesium</keyword>
<keyword evidence="7 10" id="KW-0799">Topoisomerase</keyword>
<dbReference type="Pfam" id="PF01131">
    <property type="entry name" value="Topoisom_bac"/>
    <property type="match status" value="1"/>
</dbReference>
<dbReference type="Proteomes" id="UP001058072">
    <property type="component" value="Chromosome"/>
</dbReference>
<dbReference type="InterPro" id="IPR000380">
    <property type="entry name" value="Topo_IA"/>
</dbReference>
<evidence type="ECO:0000256" key="8">
    <source>
        <dbReference type="ARBA" id="ARBA00023125"/>
    </source>
</evidence>
<dbReference type="InterPro" id="IPR003601">
    <property type="entry name" value="Topo_IA_2"/>
</dbReference>
<evidence type="ECO:0000256" key="6">
    <source>
        <dbReference type="ARBA" id="ARBA00022842"/>
    </source>
</evidence>
<dbReference type="AlphaFoldDB" id="A0A9Q9CG24"/>
<gene>
    <name evidence="10 13" type="primary">topA</name>
    <name evidence="13" type="ORF">J0J70_09820</name>
</gene>
<evidence type="ECO:0000259" key="11">
    <source>
        <dbReference type="PROSITE" id="PS50880"/>
    </source>
</evidence>
<dbReference type="InterPro" id="IPR013826">
    <property type="entry name" value="Topo_IA_cen_sub3"/>
</dbReference>
<name>A0A9Q9CG24_9FIRM</name>
<dbReference type="InterPro" id="IPR028612">
    <property type="entry name" value="Topoisom_1_IA"/>
</dbReference>
<organism evidence="13 14">
    <name type="scientific">Turicibacter bilis</name>
    <dbReference type="NCBI Taxonomy" id="2735723"/>
    <lineage>
        <taxon>Bacteria</taxon>
        <taxon>Bacillati</taxon>
        <taxon>Bacillota</taxon>
        <taxon>Erysipelotrichia</taxon>
        <taxon>Erysipelotrichales</taxon>
        <taxon>Turicibacteraceae</taxon>
        <taxon>Turicibacter</taxon>
    </lineage>
</organism>
<protein>
    <recommendedName>
        <fullName evidence="10">DNA topoisomerase 1</fullName>
        <ecNumber evidence="10">5.6.2.1</ecNumber>
    </recommendedName>
    <alternativeName>
        <fullName evidence="10">DNA topoisomerase I</fullName>
    </alternativeName>
</protein>
<dbReference type="Gene3D" id="2.70.20.10">
    <property type="entry name" value="Topoisomerase I, domain 3"/>
    <property type="match status" value="1"/>
</dbReference>
<comment type="function">
    <text evidence="10">Releases the supercoiling and torsional tension of DNA, which is introduced during the DNA replication and transcription, by transiently cleaving and rejoining one strand of the DNA duplex. Introduces a single-strand break via transesterification at a target site in duplex DNA. The scissile phosphodiester is attacked by the catalytic tyrosine of the enzyme, resulting in the formation of a DNA-(5'-phosphotyrosyl)-enzyme intermediate and the expulsion of a 3'-OH DNA strand. The free DNA strand then undergoes passage around the unbroken strand, thus removing DNA supercoils. Finally, in the religation step, the DNA 3'-OH attacks the covalent intermediate to expel the active-site tyrosine and restore the DNA phosphodiester backbone.</text>
</comment>
<keyword evidence="3" id="KW-0479">Metal-binding</keyword>
<dbReference type="Gene3D" id="1.10.460.10">
    <property type="entry name" value="Topoisomerase I, domain 2"/>
    <property type="match status" value="1"/>
</dbReference>
<dbReference type="EC" id="5.6.2.1" evidence="10"/>
<comment type="subunit">
    <text evidence="10">Monomer.</text>
</comment>
<dbReference type="RefSeq" id="WP_055241470.1">
    <property type="nucleotide sequence ID" value="NZ_CP071250.1"/>
</dbReference>
<feature type="domain" description="Topo IA-type catalytic" evidence="12">
    <location>
        <begin position="132"/>
        <end position="553"/>
    </location>
</feature>
<accession>A0A9Q9CG24</accession>
<evidence type="ECO:0000256" key="1">
    <source>
        <dbReference type="ARBA" id="ARBA00000213"/>
    </source>
</evidence>
<dbReference type="SMART" id="SM00437">
    <property type="entry name" value="TOP1Ac"/>
    <property type="match status" value="1"/>
</dbReference>
<dbReference type="GO" id="GO:0003677">
    <property type="term" value="F:DNA binding"/>
    <property type="evidence" value="ECO:0007669"/>
    <property type="project" value="UniProtKB-KW"/>
</dbReference>
<feature type="active site" description="O-(5'-phospho-DNA)-tyrosine intermediate" evidence="10">
    <location>
        <position position="298"/>
    </location>
</feature>
<evidence type="ECO:0000313" key="13">
    <source>
        <dbReference type="EMBL" id="UUF07908.1"/>
    </source>
</evidence>
<feature type="site" description="Interaction with DNA" evidence="10">
    <location>
        <position position="143"/>
    </location>
</feature>
<dbReference type="PANTHER" id="PTHR42785">
    <property type="entry name" value="DNA TOPOISOMERASE, TYPE IA, CORE"/>
    <property type="match status" value="1"/>
</dbReference>
<dbReference type="InterPro" id="IPR013497">
    <property type="entry name" value="Topo_IA_cen"/>
</dbReference>
<dbReference type="InterPro" id="IPR003602">
    <property type="entry name" value="Topo_IA_DNA-bd_dom"/>
</dbReference>
<feature type="domain" description="Toprim" evidence="11">
    <location>
        <begin position="3"/>
        <end position="116"/>
    </location>
</feature>
<evidence type="ECO:0000256" key="10">
    <source>
        <dbReference type="HAMAP-Rule" id="MF_00952"/>
    </source>
</evidence>
<dbReference type="CDD" id="cd00186">
    <property type="entry name" value="TOP1Ac"/>
    <property type="match status" value="1"/>
</dbReference>
<feature type="site" description="Interaction with DNA" evidence="10">
    <location>
        <position position="33"/>
    </location>
</feature>
<evidence type="ECO:0000256" key="4">
    <source>
        <dbReference type="ARBA" id="ARBA00022771"/>
    </source>
</evidence>
<dbReference type="Pfam" id="PF01396">
    <property type="entry name" value="Zn_ribbon_Top1"/>
    <property type="match status" value="3"/>
</dbReference>
<dbReference type="InterPro" id="IPR013825">
    <property type="entry name" value="Topo_IA_cen_sub2"/>
</dbReference>
<dbReference type="Pfam" id="PF01751">
    <property type="entry name" value="Toprim"/>
    <property type="match status" value="1"/>
</dbReference>
<dbReference type="PROSITE" id="PS00396">
    <property type="entry name" value="TOPO_IA_1"/>
    <property type="match status" value="1"/>
</dbReference>
<dbReference type="PROSITE" id="PS50880">
    <property type="entry name" value="TOPRIM"/>
    <property type="match status" value="1"/>
</dbReference>
<sequence>MGKNLVIVESPAKAKTIENYLGSDYVVLSSVGHIRDLATTGPGGLGVDVEDHFKPNYKNVTGKSKVIKELKQAAKNSDAVYLATDPDREGEAISWHLADVLGLDVDLERRVVFNEITKDAILEAFKHPRAIDMDLVRSQESRRILDRIIGFKLSKLLQSKIKSKSAGRVQSVALKLIVEREKEIQKFVSEEYWSVHAMFERESAKIEAELVKKANKKISIANEDEVKAILAELSDPYVVEKVEKKNKSKQPKLPFITSTLQQEAASKLGYNAKKTMTIAQKLYEGVNIGSETVGLITYMRTDSTRLADNFVDATKSFIKQNYGANYVKTGSTNAKKVKNAQEAHEAIRPSSVARTPEEMKPYLKRDELRLYKLIWERAVASLMKSATVEATTIEVRSNDYLFRVNGQVLVFDGYLRVYSYEETKNAALPRLSEGDTLALVDVEPQQHFTQPPARYSEAKLIKEMEELGIGRPSTYAQTMETLKNRGYVTLEDKKFKPTDQGILTSEKLAEFFSEFINVEYTAEMENNLDEISKGQKVWYDELKVFYDHFMPMLEDAQKNMEKIAPVEIGEECPECGSPLVIRRGRYGEFVACSGYPTCKYIKKETKEEAAPVSTGVKCPKCEKGEIVEKKTRRGKVFYGCNQYPSCDYALWHKPVDKKCPKCDSLLVVKGKKNEIQCPNKECDYKEE</sequence>